<dbReference type="InterPro" id="IPR050640">
    <property type="entry name" value="Bact_2-comp_sensor_kinase"/>
</dbReference>
<dbReference type="Proteomes" id="UP000737171">
    <property type="component" value="Unassembled WGS sequence"/>
</dbReference>
<dbReference type="PANTHER" id="PTHR34220:SF9">
    <property type="entry name" value="SIGNAL TRANSDUCTION HISTIDINE KINASE INTERNAL REGION DOMAIN-CONTAINING PROTEIN"/>
    <property type="match status" value="1"/>
</dbReference>
<organism evidence="3 4">
    <name type="scientific">Pseudaquabacterium terrae</name>
    <dbReference type="NCBI Taxonomy" id="2732868"/>
    <lineage>
        <taxon>Bacteria</taxon>
        <taxon>Pseudomonadati</taxon>
        <taxon>Pseudomonadota</taxon>
        <taxon>Betaproteobacteria</taxon>
        <taxon>Burkholderiales</taxon>
        <taxon>Sphaerotilaceae</taxon>
        <taxon>Pseudaquabacterium</taxon>
    </lineage>
</organism>
<keyword evidence="1" id="KW-0472">Membrane</keyword>
<dbReference type="GO" id="GO:0016301">
    <property type="term" value="F:kinase activity"/>
    <property type="evidence" value="ECO:0007669"/>
    <property type="project" value="UniProtKB-KW"/>
</dbReference>
<feature type="domain" description="Signal transduction histidine kinase internal region" evidence="2">
    <location>
        <begin position="194"/>
        <end position="273"/>
    </location>
</feature>
<dbReference type="RefSeq" id="WP_173121130.1">
    <property type="nucleotide sequence ID" value="NZ_JABRWJ010000001.1"/>
</dbReference>
<feature type="transmembrane region" description="Helical" evidence="1">
    <location>
        <begin position="107"/>
        <end position="127"/>
    </location>
</feature>
<dbReference type="InterPro" id="IPR010559">
    <property type="entry name" value="Sig_transdc_His_kin_internal"/>
</dbReference>
<comment type="caution">
    <text evidence="3">The sequence shown here is derived from an EMBL/GenBank/DDBJ whole genome shotgun (WGS) entry which is preliminary data.</text>
</comment>
<sequence length="392" mass="42663">MLHAPPPTPLPRAAAARFARWWYGDLGPELRAEAEALDRRLVQGGIGLWLGVSASLSATVLGLQASGLPLHWSVSVALLFVIGSGLAMRRAWLQPEKFDGRRLRSAALLMVLATYAGALGGIFAGLWDAGVPEGAGRLARALWRATPAQLLAGMALLLLLWAVASGRRAQIQRALLRSQLEAERDAAARHAAEARLKLLQAQIQPHFLFNTLAALQHWVDTGDQRAAPLLRSLTNFLRGSTELMLREQITLADELPLAEHYLGIMASRFGERLRYRFDVADDCRVQPLPPALLLTLLENAVEHGIAPLLRPGCITLRARRSDGRFELTIADDGAGLAAAWHDGVGLTNSRLRLQHRFGARARLELRAAAQGTVARLTIDDEERSVAGSANEH</sequence>
<dbReference type="InterPro" id="IPR036890">
    <property type="entry name" value="HATPase_C_sf"/>
</dbReference>
<evidence type="ECO:0000313" key="3">
    <source>
        <dbReference type="EMBL" id="NRF66311.1"/>
    </source>
</evidence>
<keyword evidence="3" id="KW-0418">Kinase</keyword>
<proteinExistence type="predicted"/>
<keyword evidence="1" id="KW-0812">Transmembrane</keyword>
<evidence type="ECO:0000313" key="4">
    <source>
        <dbReference type="Proteomes" id="UP000737171"/>
    </source>
</evidence>
<dbReference type="Pfam" id="PF06580">
    <property type="entry name" value="His_kinase"/>
    <property type="match status" value="1"/>
</dbReference>
<protein>
    <submittedName>
        <fullName evidence="3">Histidine kinase</fullName>
    </submittedName>
</protein>
<dbReference type="SUPFAM" id="SSF55874">
    <property type="entry name" value="ATPase domain of HSP90 chaperone/DNA topoisomerase II/histidine kinase"/>
    <property type="match status" value="1"/>
</dbReference>
<accession>A0ABX2ECI4</accession>
<dbReference type="PANTHER" id="PTHR34220">
    <property type="entry name" value="SENSOR HISTIDINE KINASE YPDA"/>
    <property type="match status" value="1"/>
</dbReference>
<feature type="transmembrane region" description="Helical" evidence="1">
    <location>
        <begin position="70"/>
        <end position="87"/>
    </location>
</feature>
<evidence type="ECO:0000259" key="2">
    <source>
        <dbReference type="Pfam" id="PF06580"/>
    </source>
</evidence>
<dbReference type="EMBL" id="JABRWJ010000001">
    <property type="protein sequence ID" value="NRF66311.1"/>
    <property type="molecule type" value="Genomic_DNA"/>
</dbReference>
<keyword evidence="4" id="KW-1185">Reference proteome</keyword>
<keyword evidence="3" id="KW-0808">Transferase</keyword>
<reference evidence="3 4" key="1">
    <citation type="submission" date="2020-05" db="EMBL/GenBank/DDBJ databases">
        <title>Aquincola sp. isolate from soil.</title>
        <authorList>
            <person name="Han J."/>
            <person name="Kim D.-U."/>
        </authorList>
    </citation>
    <scope>NUCLEOTIDE SEQUENCE [LARGE SCALE GENOMIC DNA]</scope>
    <source>
        <strain evidence="3 4">S2</strain>
    </source>
</reference>
<keyword evidence="1" id="KW-1133">Transmembrane helix</keyword>
<evidence type="ECO:0000256" key="1">
    <source>
        <dbReference type="SAM" id="Phobius"/>
    </source>
</evidence>
<feature type="transmembrane region" description="Helical" evidence="1">
    <location>
        <begin position="147"/>
        <end position="164"/>
    </location>
</feature>
<dbReference type="Gene3D" id="3.30.565.10">
    <property type="entry name" value="Histidine kinase-like ATPase, C-terminal domain"/>
    <property type="match status" value="1"/>
</dbReference>
<name>A0ABX2ECI4_9BURK</name>
<gene>
    <name evidence="3" type="ORF">HLB44_04875</name>
</gene>